<organism evidence="16 17">
    <name type="scientific">Mediterraneibacter gnavus</name>
    <name type="common">Ruminococcus gnavus</name>
    <dbReference type="NCBI Taxonomy" id="33038"/>
    <lineage>
        <taxon>Bacteria</taxon>
        <taxon>Bacillati</taxon>
        <taxon>Bacillota</taxon>
        <taxon>Clostridia</taxon>
        <taxon>Lachnospirales</taxon>
        <taxon>Lachnospiraceae</taxon>
        <taxon>Mediterraneibacter</taxon>
    </lineage>
</organism>
<dbReference type="RefSeq" id="WP_101879881.1">
    <property type="nucleotide sequence ID" value="NZ_CAXULC010000004.1"/>
</dbReference>
<evidence type="ECO:0000256" key="9">
    <source>
        <dbReference type="ARBA" id="ARBA00034808"/>
    </source>
</evidence>
<evidence type="ECO:0000256" key="7">
    <source>
        <dbReference type="ARBA" id="ARBA00023235"/>
    </source>
</evidence>
<evidence type="ECO:0000256" key="11">
    <source>
        <dbReference type="PROSITE-ProRule" id="PRU00560"/>
    </source>
</evidence>
<dbReference type="Gene3D" id="1.10.486.10">
    <property type="entry name" value="PCRA, domain 4"/>
    <property type="match status" value="1"/>
</dbReference>
<evidence type="ECO:0000313" key="16">
    <source>
        <dbReference type="EMBL" id="PLT54122.1"/>
    </source>
</evidence>
<evidence type="ECO:0000256" key="4">
    <source>
        <dbReference type="ARBA" id="ARBA00022806"/>
    </source>
</evidence>
<evidence type="ECO:0000313" key="17">
    <source>
        <dbReference type="Proteomes" id="UP000234849"/>
    </source>
</evidence>
<evidence type="ECO:0000256" key="12">
    <source>
        <dbReference type="SAM" id="Coils"/>
    </source>
</evidence>
<evidence type="ECO:0000256" key="5">
    <source>
        <dbReference type="ARBA" id="ARBA00022840"/>
    </source>
</evidence>
<keyword evidence="5 11" id="KW-0067">ATP-binding</keyword>
<evidence type="ECO:0000256" key="1">
    <source>
        <dbReference type="ARBA" id="ARBA00009922"/>
    </source>
</evidence>
<dbReference type="GO" id="GO:0000725">
    <property type="term" value="P:recombinational repair"/>
    <property type="evidence" value="ECO:0007669"/>
    <property type="project" value="TreeGrafter"/>
</dbReference>
<dbReference type="InterPro" id="IPR014017">
    <property type="entry name" value="DNA_helicase_UvrD-like_C"/>
</dbReference>
<reference evidence="16 17" key="1">
    <citation type="journal article" date="2017" name="Genome Med.">
        <title>A novel Ruminococcus gnavus clade enriched in inflammatory bowel disease patients.</title>
        <authorList>
            <person name="Hall A.B."/>
            <person name="Yassour M."/>
            <person name="Sauk J."/>
            <person name="Garner A."/>
            <person name="Jiang X."/>
            <person name="Arthur T."/>
            <person name="Lagoudas G.K."/>
            <person name="Vatanen T."/>
            <person name="Fornelos N."/>
            <person name="Wilson R."/>
            <person name="Bertha M."/>
            <person name="Cohen M."/>
            <person name="Garber J."/>
            <person name="Khalili H."/>
            <person name="Gevers D."/>
            <person name="Ananthakrishnan A.N."/>
            <person name="Kugathasan S."/>
            <person name="Lander E.S."/>
            <person name="Blainey P."/>
            <person name="Vlamakis H."/>
            <person name="Xavier R.J."/>
            <person name="Huttenhower C."/>
        </authorList>
    </citation>
    <scope>NUCLEOTIDE SEQUENCE [LARGE SCALE GENOMIC DNA]</scope>
    <source>
        <strain evidence="16 17">RJX1118</strain>
    </source>
</reference>
<dbReference type="GO" id="GO:0043138">
    <property type="term" value="F:3'-5' DNA helicase activity"/>
    <property type="evidence" value="ECO:0007669"/>
    <property type="project" value="UniProtKB-EC"/>
</dbReference>
<dbReference type="Gene3D" id="1.10.10.160">
    <property type="match status" value="1"/>
</dbReference>
<name>A0A2N5NGT3_MEDGN</name>
<dbReference type="SUPFAM" id="SSF52540">
    <property type="entry name" value="P-loop containing nucleoside triphosphate hydrolases"/>
    <property type="match status" value="1"/>
</dbReference>
<evidence type="ECO:0000313" key="15">
    <source>
        <dbReference type="EMBL" id="MCZ7693713.1"/>
    </source>
</evidence>
<keyword evidence="6" id="KW-0238">DNA-binding</keyword>
<sequence length="610" mass="71945">MSFNQAQQEAVSHNEGPCLVLAGPGSGKTLTIVGRIQKLIQTYHVRPEEILVITFTKYAAVEMKNRFFSAMKGTRPAVTFGTFHGIYYGILKWAYRFGPENILSEEEKRQMLLQIVNRKEIDEFEEEDFLKEIISEIGIVKNNGLKIEEYETTICGKETFREIYGEYEKKRNEERKIDFDDMLLLCRDLFTKRPDVLKKWQEKFRYILIDEFQDINQVQYDVIRMLAAPQNNLFVVGDDDQSIYGFRGADSRLMFQFQKDFPDAKQLLLDVNYRSSENIVKNSLKVIANNEVRFDKKIRAWKESGETLHVQEVKDPVEEASYVVEQIKKQMETGILAEEIAVLFRVHTDARAVVEALIDEKIPFQMREHLPNLYNHFIAKDIMAYFRLAMGQRERKDFLQVMNRPKRYLGRDCLPGRVVSFEEMRKFYCDKEWMQDRIDQFEWDLKMLAKMAPYAAIQYLKKKIGYDEFLREYATTKNMKAADLREVLSEIEEAAKPFQTMEEWFVHVEEYTEALKKKEQQKEQNQEGVRLMTLHASKGLEFHTVFLIEANEGRIPYQKAEKEQNVEEERRLFYVGMTRAKDVLKITYVKIKNGKEISPSRFVEELFEGV</sequence>
<evidence type="ECO:0000259" key="13">
    <source>
        <dbReference type="PROSITE" id="PS51198"/>
    </source>
</evidence>
<comment type="caution">
    <text evidence="16">The sequence shown here is derived from an EMBL/GenBank/DDBJ whole genome shotgun (WGS) entry which is preliminary data.</text>
</comment>
<dbReference type="Pfam" id="PF13361">
    <property type="entry name" value="UvrD_C"/>
    <property type="match status" value="1"/>
</dbReference>
<keyword evidence="3 11" id="KW-0378">Hydrolase</keyword>
<dbReference type="GO" id="GO:0016787">
    <property type="term" value="F:hydrolase activity"/>
    <property type="evidence" value="ECO:0007669"/>
    <property type="project" value="UniProtKB-UniRule"/>
</dbReference>
<dbReference type="Proteomes" id="UP001148455">
    <property type="component" value="Unassembled WGS sequence"/>
</dbReference>
<evidence type="ECO:0000256" key="6">
    <source>
        <dbReference type="ARBA" id="ARBA00023125"/>
    </source>
</evidence>
<feature type="coiled-coil region" evidence="12">
    <location>
        <begin position="501"/>
        <end position="528"/>
    </location>
</feature>
<dbReference type="AlphaFoldDB" id="A0A2N5NGT3"/>
<protein>
    <recommendedName>
        <fullName evidence="9">DNA 3'-5' helicase</fullName>
        <ecNumber evidence="9">5.6.2.4</ecNumber>
    </recommendedName>
</protein>
<dbReference type="PANTHER" id="PTHR11070:SF2">
    <property type="entry name" value="ATP-DEPENDENT DNA HELICASE SRS2"/>
    <property type="match status" value="1"/>
</dbReference>
<evidence type="ECO:0000256" key="10">
    <source>
        <dbReference type="ARBA" id="ARBA00048988"/>
    </source>
</evidence>
<dbReference type="InterPro" id="IPR027417">
    <property type="entry name" value="P-loop_NTPase"/>
</dbReference>
<dbReference type="Pfam" id="PF00580">
    <property type="entry name" value="UvrD-helicase"/>
    <property type="match status" value="1"/>
</dbReference>
<dbReference type="Gene3D" id="3.40.50.300">
    <property type="entry name" value="P-loop containing nucleotide triphosphate hydrolases"/>
    <property type="match status" value="2"/>
</dbReference>
<dbReference type="PROSITE" id="PS51217">
    <property type="entry name" value="UVRD_HELICASE_CTER"/>
    <property type="match status" value="1"/>
</dbReference>
<keyword evidence="4 11" id="KW-0347">Helicase</keyword>
<accession>A0A2N5NGT3</accession>
<evidence type="ECO:0000256" key="2">
    <source>
        <dbReference type="ARBA" id="ARBA00022741"/>
    </source>
</evidence>
<dbReference type="CDD" id="cd17932">
    <property type="entry name" value="DEXQc_UvrD"/>
    <property type="match status" value="1"/>
</dbReference>
<dbReference type="InterPro" id="IPR000212">
    <property type="entry name" value="DNA_helicase_UvrD/REP"/>
</dbReference>
<evidence type="ECO:0000256" key="8">
    <source>
        <dbReference type="ARBA" id="ARBA00034617"/>
    </source>
</evidence>
<keyword evidence="12" id="KW-0175">Coiled coil</keyword>
<feature type="domain" description="UvrD-like helicase C-terminal" evidence="14">
    <location>
        <begin position="277"/>
        <end position="539"/>
    </location>
</feature>
<dbReference type="EMBL" id="NIHM01000014">
    <property type="protein sequence ID" value="PLT54122.1"/>
    <property type="molecule type" value="Genomic_DNA"/>
</dbReference>
<dbReference type="EMBL" id="JAPZED010000005">
    <property type="protein sequence ID" value="MCZ7693713.1"/>
    <property type="molecule type" value="Genomic_DNA"/>
</dbReference>
<feature type="binding site" evidence="11">
    <location>
        <begin position="22"/>
        <end position="29"/>
    </location>
    <ligand>
        <name>ATP</name>
        <dbReference type="ChEBI" id="CHEBI:30616"/>
    </ligand>
</feature>
<dbReference type="GO" id="GO:0003677">
    <property type="term" value="F:DNA binding"/>
    <property type="evidence" value="ECO:0007669"/>
    <property type="project" value="UniProtKB-KW"/>
</dbReference>
<dbReference type="InterPro" id="IPR014016">
    <property type="entry name" value="UvrD-like_ATP-bd"/>
</dbReference>
<gene>
    <name evidence="16" type="ORF">CDL18_10450</name>
    <name evidence="15" type="ORF">O8D18_06625</name>
</gene>
<dbReference type="PANTHER" id="PTHR11070">
    <property type="entry name" value="UVRD / RECB / PCRA DNA HELICASE FAMILY MEMBER"/>
    <property type="match status" value="1"/>
</dbReference>
<keyword evidence="2 11" id="KW-0547">Nucleotide-binding</keyword>
<dbReference type="PROSITE" id="PS51198">
    <property type="entry name" value="UVRD_HELICASE_ATP_BIND"/>
    <property type="match status" value="1"/>
</dbReference>
<dbReference type="EC" id="5.6.2.4" evidence="9"/>
<keyword evidence="7" id="KW-0413">Isomerase</keyword>
<proteinExistence type="inferred from homology"/>
<dbReference type="GO" id="GO:0005524">
    <property type="term" value="F:ATP binding"/>
    <property type="evidence" value="ECO:0007669"/>
    <property type="project" value="UniProtKB-UniRule"/>
</dbReference>
<evidence type="ECO:0000256" key="3">
    <source>
        <dbReference type="ARBA" id="ARBA00022801"/>
    </source>
</evidence>
<feature type="domain" description="UvrD-like helicase ATP-binding" evidence="13">
    <location>
        <begin position="1"/>
        <end position="276"/>
    </location>
</feature>
<dbReference type="InterPro" id="IPR013986">
    <property type="entry name" value="DExx_box_DNA_helicase_dom_sf"/>
</dbReference>
<dbReference type="Proteomes" id="UP000234849">
    <property type="component" value="Unassembled WGS sequence"/>
</dbReference>
<comment type="catalytic activity">
    <reaction evidence="8">
        <text>Couples ATP hydrolysis with the unwinding of duplex DNA by translocating in the 3'-5' direction.</text>
        <dbReference type="EC" id="5.6.2.4"/>
    </reaction>
</comment>
<comment type="catalytic activity">
    <reaction evidence="10">
        <text>ATP + H2O = ADP + phosphate + H(+)</text>
        <dbReference type="Rhea" id="RHEA:13065"/>
        <dbReference type="ChEBI" id="CHEBI:15377"/>
        <dbReference type="ChEBI" id="CHEBI:15378"/>
        <dbReference type="ChEBI" id="CHEBI:30616"/>
        <dbReference type="ChEBI" id="CHEBI:43474"/>
        <dbReference type="ChEBI" id="CHEBI:456216"/>
        <dbReference type="EC" id="5.6.2.4"/>
    </reaction>
</comment>
<comment type="similarity">
    <text evidence="1">Belongs to the helicase family. UvrD subfamily.</text>
</comment>
<evidence type="ECO:0000259" key="14">
    <source>
        <dbReference type="PROSITE" id="PS51217"/>
    </source>
</evidence>
<reference evidence="15" key="2">
    <citation type="submission" date="2022-12" db="EMBL/GenBank/DDBJ databases">
        <title>Genome of R. gnavus strain RSHDN_123.</title>
        <authorList>
            <person name="Abdugheni R."/>
        </authorList>
    </citation>
    <scope>NUCLEOTIDE SEQUENCE</scope>
    <source>
        <strain evidence="15">RSHDN_123</strain>
    </source>
</reference>